<organism evidence="1 2">
    <name type="scientific">Posidoniimonas polymericola</name>
    <dbReference type="NCBI Taxonomy" id="2528002"/>
    <lineage>
        <taxon>Bacteria</taxon>
        <taxon>Pseudomonadati</taxon>
        <taxon>Planctomycetota</taxon>
        <taxon>Planctomycetia</taxon>
        <taxon>Pirellulales</taxon>
        <taxon>Lacipirellulaceae</taxon>
        <taxon>Posidoniimonas</taxon>
    </lineage>
</organism>
<accession>A0A5C5YL64</accession>
<comment type="caution">
    <text evidence="1">The sequence shown here is derived from an EMBL/GenBank/DDBJ whole genome shotgun (WGS) entry which is preliminary data.</text>
</comment>
<dbReference type="RefSeq" id="WP_197528016.1">
    <property type="nucleotide sequence ID" value="NZ_SJPO01000007.1"/>
</dbReference>
<reference evidence="1 2" key="1">
    <citation type="submission" date="2019-02" db="EMBL/GenBank/DDBJ databases">
        <title>Deep-cultivation of Planctomycetes and their phenomic and genomic characterization uncovers novel biology.</title>
        <authorList>
            <person name="Wiegand S."/>
            <person name="Jogler M."/>
            <person name="Boedeker C."/>
            <person name="Pinto D."/>
            <person name="Vollmers J."/>
            <person name="Rivas-Marin E."/>
            <person name="Kohn T."/>
            <person name="Peeters S.H."/>
            <person name="Heuer A."/>
            <person name="Rast P."/>
            <person name="Oberbeckmann S."/>
            <person name="Bunk B."/>
            <person name="Jeske O."/>
            <person name="Meyerdierks A."/>
            <person name="Storesund J.E."/>
            <person name="Kallscheuer N."/>
            <person name="Luecker S."/>
            <person name="Lage O.M."/>
            <person name="Pohl T."/>
            <person name="Merkel B.J."/>
            <person name="Hornburger P."/>
            <person name="Mueller R.-W."/>
            <person name="Bruemmer F."/>
            <person name="Labrenz M."/>
            <person name="Spormann A.M."/>
            <person name="Op Den Camp H."/>
            <person name="Overmann J."/>
            <person name="Amann R."/>
            <person name="Jetten M.S.M."/>
            <person name="Mascher T."/>
            <person name="Medema M.H."/>
            <person name="Devos D.P."/>
            <person name="Kaster A.-K."/>
            <person name="Ovreas L."/>
            <person name="Rohde M."/>
            <person name="Galperin M.Y."/>
            <person name="Jogler C."/>
        </authorList>
    </citation>
    <scope>NUCLEOTIDE SEQUENCE [LARGE SCALE GENOMIC DNA]</scope>
    <source>
        <strain evidence="1 2">Pla123a</strain>
    </source>
</reference>
<keyword evidence="2" id="KW-1185">Reference proteome</keyword>
<dbReference type="EMBL" id="SJPO01000007">
    <property type="protein sequence ID" value="TWT75673.1"/>
    <property type="molecule type" value="Genomic_DNA"/>
</dbReference>
<gene>
    <name evidence="1" type="ORF">Pla123a_31830</name>
</gene>
<dbReference type="AlphaFoldDB" id="A0A5C5YL64"/>
<protein>
    <submittedName>
        <fullName evidence="1">Uncharacterized protein</fullName>
    </submittedName>
</protein>
<proteinExistence type="predicted"/>
<evidence type="ECO:0000313" key="1">
    <source>
        <dbReference type="EMBL" id="TWT75673.1"/>
    </source>
</evidence>
<sequence>MSPPQPILYCRCAYAKVVPADVKDGVLERLACSDVAFDSVADLCEMSAKQDPALERFAKQPGLRIAACYPRAVKWLFSAAGHPLPEGQAEVVNMRTLSADQAAACLIEGAPVPQIDAEGSSEKPPTGDGA</sequence>
<evidence type="ECO:0000313" key="2">
    <source>
        <dbReference type="Proteomes" id="UP000318478"/>
    </source>
</evidence>
<name>A0A5C5YL64_9BACT</name>
<dbReference type="Proteomes" id="UP000318478">
    <property type="component" value="Unassembled WGS sequence"/>
</dbReference>